<dbReference type="Proteomes" id="UP001165267">
    <property type="component" value="Unassembled WGS sequence"/>
</dbReference>
<accession>A0ABT1XIZ1</accession>
<keyword evidence="1" id="KW-1133">Transmembrane helix</keyword>
<dbReference type="EMBL" id="JANKHG010000018">
    <property type="protein sequence ID" value="MCR2747246.1"/>
    <property type="molecule type" value="Genomic_DNA"/>
</dbReference>
<gene>
    <name evidence="2" type="ORF">NSP04_11355</name>
</gene>
<dbReference type="RefSeq" id="WP_257512469.1">
    <property type="nucleotide sequence ID" value="NZ_JANKHG010000018.1"/>
</dbReference>
<proteinExistence type="predicted"/>
<protein>
    <recommendedName>
        <fullName evidence="4">MotA/TolQ/ExbB proton channel domain-containing protein</fullName>
    </recommendedName>
</protein>
<feature type="transmembrane region" description="Helical" evidence="1">
    <location>
        <begin position="164"/>
        <end position="188"/>
    </location>
</feature>
<evidence type="ECO:0000256" key="1">
    <source>
        <dbReference type="SAM" id="Phobius"/>
    </source>
</evidence>
<evidence type="ECO:0008006" key="4">
    <source>
        <dbReference type="Google" id="ProtNLM"/>
    </source>
</evidence>
<organism evidence="2 3">
    <name type="scientific">Limnobacter parvus</name>
    <dbReference type="NCBI Taxonomy" id="2939690"/>
    <lineage>
        <taxon>Bacteria</taxon>
        <taxon>Pseudomonadati</taxon>
        <taxon>Pseudomonadota</taxon>
        <taxon>Betaproteobacteria</taxon>
        <taxon>Burkholderiales</taxon>
        <taxon>Burkholderiaceae</taxon>
        <taxon>Limnobacter</taxon>
    </lineage>
</organism>
<evidence type="ECO:0000313" key="3">
    <source>
        <dbReference type="Proteomes" id="UP001165267"/>
    </source>
</evidence>
<name>A0ABT1XIZ1_9BURK</name>
<feature type="transmembrane region" description="Helical" evidence="1">
    <location>
        <begin position="129"/>
        <end position="152"/>
    </location>
</feature>
<evidence type="ECO:0000313" key="2">
    <source>
        <dbReference type="EMBL" id="MCR2747246.1"/>
    </source>
</evidence>
<comment type="caution">
    <text evidence="2">The sequence shown here is derived from an EMBL/GenBank/DDBJ whole genome shotgun (WGS) entry which is preliminary data.</text>
</comment>
<reference evidence="2" key="1">
    <citation type="submission" date="2022-07" db="EMBL/GenBank/DDBJ databases">
        <authorList>
            <person name="Xamxidin M."/>
        </authorList>
    </citation>
    <scope>NUCLEOTIDE SEQUENCE</scope>
    <source>
        <strain evidence="2">YS8-69</strain>
    </source>
</reference>
<keyword evidence="1" id="KW-0812">Transmembrane</keyword>
<sequence>MQTTELHLIQLLPPAVVLIILVAACYYFYSRYVTPSRELRSLLAKTSVTIRSMSDGDEGMRRIGAAKVFQNTPLESVWKDFAKTLHTQTISNSESKRVRKSRLTVPVSYCFSVATVIDRPLGVDYFKHLPGILTGIGIIGTFSGLLFGLSNFDASNVEQMNKSVAMLLAGVRDAFYASAAAITVAMVITHWEKLLYRHCLKSLDDLVDALNNLFEAGVGEEYLATLVHHSANSSDQAKSLKDELIQAMVPVIRQLETVQTQQLEGLGEVLSQALNESNRRLATQLETALIRQVKTPIEEMGRNLENRISHIRNSPQDLALKVIRARQQEGGAELTTEAP</sequence>
<dbReference type="SUPFAM" id="SSF58113">
    <property type="entry name" value="Apolipoprotein A-I"/>
    <property type="match status" value="1"/>
</dbReference>
<keyword evidence="3" id="KW-1185">Reference proteome</keyword>
<feature type="transmembrane region" description="Helical" evidence="1">
    <location>
        <begin position="6"/>
        <end position="29"/>
    </location>
</feature>
<keyword evidence="1" id="KW-0472">Membrane</keyword>